<reference evidence="2" key="1">
    <citation type="journal article" date="2016" name="Nature">
        <title>Genome evolution in the allotetraploid frog Xenopus laevis.</title>
        <authorList>
            <person name="Session A.M."/>
            <person name="Uno Y."/>
            <person name="Kwon T."/>
            <person name="Chapman J.A."/>
            <person name="Toyoda A."/>
            <person name="Takahashi S."/>
            <person name="Fukui A."/>
            <person name="Hikosaka A."/>
            <person name="Suzuki A."/>
            <person name="Kondo M."/>
            <person name="van Heeringen S.J."/>
            <person name="Quigley I."/>
            <person name="Heinz S."/>
            <person name="Ogino H."/>
            <person name="Ochi H."/>
            <person name="Hellsten U."/>
            <person name="Lyons J.B."/>
            <person name="Simakov O."/>
            <person name="Putnam N."/>
            <person name="Stites J."/>
            <person name="Kuroki Y."/>
            <person name="Tanaka T."/>
            <person name="Michiue T."/>
            <person name="Watanabe M."/>
            <person name="Bogdanovic O."/>
            <person name="Lister R."/>
            <person name="Georgiou G."/>
            <person name="Paranjpe S.S."/>
            <person name="van Kruijsbergen I."/>
            <person name="Shu S."/>
            <person name="Carlson J."/>
            <person name="Kinoshita T."/>
            <person name="Ohta Y."/>
            <person name="Mawaribuchi S."/>
            <person name="Jenkins J."/>
            <person name="Grimwood J."/>
            <person name="Schmutz J."/>
            <person name="Mitros T."/>
            <person name="Mozaffari S.V."/>
            <person name="Suzuki Y."/>
            <person name="Haramoto Y."/>
            <person name="Yamamoto T.S."/>
            <person name="Takagi C."/>
            <person name="Heald R."/>
            <person name="Miller K."/>
            <person name="Haudenschild C."/>
            <person name="Kitzman J."/>
            <person name="Nakayama T."/>
            <person name="Izutsu Y."/>
            <person name="Robert J."/>
            <person name="Fortriede J."/>
            <person name="Burns K."/>
            <person name="Lotay V."/>
            <person name="Karimi K."/>
            <person name="Yasuoka Y."/>
            <person name="Dichmann D.S."/>
            <person name="Flajnik M.F."/>
            <person name="Houston D.W."/>
            <person name="Shendure J."/>
            <person name="DuPasquier L."/>
            <person name="Vize P.D."/>
            <person name="Zorn A.M."/>
            <person name="Ito M."/>
            <person name="Marcotte E.M."/>
            <person name="Wallingford J.B."/>
            <person name="Ito Y."/>
            <person name="Asashima M."/>
            <person name="Ueno N."/>
            <person name="Matsuda Y."/>
            <person name="Veenstra G.J."/>
            <person name="Fujiyama A."/>
            <person name="Harland R.M."/>
            <person name="Taira M."/>
            <person name="Rokhsar D.S."/>
        </authorList>
    </citation>
    <scope>NUCLEOTIDE SEQUENCE [LARGE SCALE GENOMIC DNA]</scope>
    <source>
        <strain evidence="2">J</strain>
    </source>
</reference>
<dbReference type="AlphaFoldDB" id="A0A974CJM4"/>
<name>A0A974CJM4_XENLA</name>
<evidence type="ECO:0000313" key="1">
    <source>
        <dbReference type="EMBL" id="OCT74482.1"/>
    </source>
</evidence>
<proteinExistence type="predicted"/>
<dbReference type="Proteomes" id="UP000694892">
    <property type="component" value="Chromosome 6S"/>
</dbReference>
<sequence>MYLNYGNYQLFCFLLSFCFEQEYRRQHGYPWCLYGFNVSDCARGAILNNTSTSICITIIWFCESFKNISQPLLA</sequence>
<evidence type="ECO:0000313" key="2">
    <source>
        <dbReference type="Proteomes" id="UP000694892"/>
    </source>
</evidence>
<gene>
    <name evidence="1" type="ORF">XELAEV_18033461mg</name>
</gene>
<protein>
    <submittedName>
        <fullName evidence="1">Uncharacterized protein</fullName>
    </submittedName>
</protein>
<dbReference type="EMBL" id="CM004477">
    <property type="protein sequence ID" value="OCT74482.1"/>
    <property type="molecule type" value="Genomic_DNA"/>
</dbReference>
<organism evidence="1 2">
    <name type="scientific">Xenopus laevis</name>
    <name type="common">African clawed frog</name>
    <dbReference type="NCBI Taxonomy" id="8355"/>
    <lineage>
        <taxon>Eukaryota</taxon>
        <taxon>Metazoa</taxon>
        <taxon>Chordata</taxon>
        <taxon>Craniata</taxon>
        <taxon>Vertebrata</taxon>
        <taxon>Euteleostomi</taxon>
        <taxon>Amphibia</taxon>
        <taxon>Batrachia</taxon>
        <taxon>Anura</taxon>
        <taxon>Pipoidea</taxon>
        <taxon>Pipidae</taxon>
        <taxon>Xenopodinae</taxon>
        <taxon>Xenopus</taxon>
        <taxon>Xenopus</taxon>
    </lineage>
</organism>
<accession>A0A974CJM4</accession>